<accession>A0A9N9NKI1</accession>
<keyword evidence="3" id="KW-1185">Reference proteome</keyword>
<name>A0A9N9NKI1_9GLOM</name>
<evidence type="ECO:0000313" key="2">
    <source>
        <dbReference type="EMBL" id="CAG8739712.1"/>
    </source>
</evidence>
<feature type="non-terminal residue" evidence="2">
    <location>
        <position position="1"/>
    </location>
</feature>
<proteinExistence type="predicted"/>
<dbReference type="Proteomes" id="UP000789396">
    <property type="component" value="Unassembled WGS sequence"/>
</dbReference>
<evidence type="ECO:0000256" key="1">
    <source>
        <dbReference type="SAM" id="MobiDB-lite"/>
    </source>
</evidence>
<reference evidence="2" key="1">
    <citation type="submission" date="2021-06" db="EMBL/GenBank/DDBJ databases">
        <authorList>
            <person name="Kallberg Y."/>
            <person name="Tangrot J."/>
            <person name="Rosling A."/>
        </authorList>
    </citation>
    <scope>NUCLEOTIDE SEQUENCE</scope>
    <source>
        <strain evidence="2">IN212</strain>
    </source>
</reference>
<sequence>RKTDPENKTSPKYYENKIYIFDMKTYSWIKSFDTSNITSQGNPTNIYGDSKNKNEDASM</sequence>
<feature type="region of interest" description="Disordered" evidence="1">
    <location>
        <begin position="35"/>
        <end position="59"/>
    </location>
</feature>
<comment type="caution">
    <text evidence="2">The sequence shown here is derived from an EMBL/GenBank/DDBJ whole genome shotgun (WGS) entry which is preliminary data.</text>
</comment>
<protein>
    <submittedName>
        <fullName evidence="2">892_t:CDS:1</fullName>
    </submittedName>
</protein>
<dbReference type="AlphaFoldDB" id="A0A9N9NKI1"/>
<feature type="compositionally biased region" description="Polar residues" evidence="1">
    <location>
        <begin position="35"/>
        <end position="47"/>
    </location>
</feature>
<organism evidence="2 3">
    <name type="scientific">Racocetra fulgida</name>
    <dbReference type="NCBI Taxonomy" id="60492"/>
    <lineage>
        <taxon>Eukaryota</taxon>
        <taxon>Fungi</taxon>
        <taxon>Fungi incertae sedis</taxon>
        <taxon>Mucoromycota</taxon>
        <taxon>Glomeromycotina</taxon>
        <taxon>Glomeromycetes</taxon>
        <taxon>Diversisporales</taxon>
        <taxon>Gigasporaceae</taxon>
        <taxon>Racocetra</taxon>
    </lineage>
</organism>
<feature type="compositionally biased region" description="Basic and acidic residues" evidence="1">
    <location>
        <begin position="50"/>
        <end position="59"/>
    </location>
</feature>
<evidence type="ECO:0000313" key="3">
    <source>
        <dbReference type="Proteomes" id="UP000789396"/>
    </source>
</evidence>
<gene>
    <name evidence="2" type="ORF">RFULGI_LOCUS12764</name>
</gene>
<feature type="non-terminal residue" evidence="2">
    <location>
        <position position="59"/>
    </location>
</feature>
<dbReference type="EMBL" id="CAJVPZ010031603">
    <property type="protein sequence ID" value="CAG8739712.1"/>
    <property type="molecule type" value="Genomic_DNA"/>
</dbReference>
<dbReference type="OrthoDB" id="2448266at2759"/>